<organism evidence="1">
    <name type="scientific">marine sediment metagenome</name>
    <dbReference type="NCBI Taxonomy" id="412755"/>
    <lineage>
        <taxon>unclassified sequences</taxon>
        <taxon>metagenomes</taxon>
        <taxon>ecological metagenomes</taxon>
    </lineage>
</organism>
<gene>
    <name evidence="1" type="ORF">LCGC14_1579390</name>
</gene>
<proteinExistence type="predicted"/>
<name>A0A0F9IHB5_9ZZZZ</name>
<dbReference type="EMBL" id="LAZR01012410">
    <property type="protein sequence ID" value="KKM26971.1"/>
    <property type="molecule type" value="Genomic_DNA"/>
</dbReference>
<dbReference type="AlphaFoldDB" id="A0A0F9IHB5"/>
<protein>
    <submittedName>
        <fullName evidence="1">Uncharacterized protein</fullName>
    </submittedName>
</protein>
<sequence>MKKMILILCLLLAVGVSAQSIVDDAKATVKHNDRKALVSYAAGLVKEKAKLERRIAEILKRLQAIDAGDFKAHQIPSGCPNCVTLNNNALTWTFDSPAGGLILTN</sequence>
<comment type="caution">
    <text evidence="1">The sequence shown here is derived from an EMBL/GenBank/DDBJ whole genome shotgun (WGS) entry which is preliminary data.</text>
</comment>
<reference evidence="1" key="1">
    <citation type="journal article" date="2015" name="Nature">
        <title>Complex archaea that bridge the gap between prokaryotes and eukaryotes.</title>
        <authorList>
            <person name="Spang A."/>
            <person name="Saw J.H."/>
            <person name="Jorgensen S.L."/>
            <person name="Zaremba-Niedzwiedzka K."/>
            <person name="Martijn J."/>
            <person name="Lind A.E."/>
            <person name="van Eijk R."/>
            <person name="Schleper C."/>
            <person name="Guy L."/>
            <person name="Ettema T.J."/>
        </authorList>
    </citation>
    <scope>NUCLEOTIDE SEQUENCE</scope>
</reference>
<evidence type="ECO:0000313" key="1">
    <source>
        <dbReference type="EMBL" id="KKM26971.1"/>
    </source>
</evidence>
<accession>A0A0F9IHB5</accession>